<dbReference type="EMBL" id="JAPFFF010000003">
    <property type="protein sequence ID" value="KAK8894369.1"/>
    <property type="molecule type" value="Genomic_DNA"/>
</dbReference>
<evidence type="ECO:0000313" key="2">
    <source>
        <dbReference type="EMBL" id="KAK8894369.1"/>
    </source>
</evidence>
<protein>
    <submittedName>
        <fullName evidence="2">Uncharacterized protein</fullName>
    </submittedName>
</protein>
<sequence>MSKEEILQAQEQIKKLKEQLIEIQKESKETERALLQDQKVLQQEKEQLLTGIQARMQLIDILKRDIAKMAYNESTRIAESEYNKLPPLQK</sequence>
<evidence type="ECO:0000256" key="1">
    <source>
        <dbReference type="SAM" id="Coils"/>
    </source>
</evidence>
<proteinExistence type="predicted"/>
<comment type="caution">
    <text evidence="2">The sequence shown here is derived from an EMBL/GenBank/DDBJ whole genome shotgun (WGS) entry which is preliminary data.</text>
</comment>
<keyword evidence="1" id="KW-0175">Coiled coil</keyword>
<evidence type="ECO:0000313" key="3">
    <source>
        <dbReference type="Proteomes" id="UP001470230"/>
    </source>
</evidence>
<dbReference type="Proteomes" id="UP001470230">
    <property type="component" value="Unassembled WGS sequence"/>
</dbReference>
<name>A0ABR2KTB7_9EUKA</name>
<reference evidence="2 3" key="1">
    <citation type="submission" date="2024-04" db="EMBL/GenBank/DDBJ databases">
        <title>Tritrichomonas musculus Genome.</title>
        <authorList>
            <person name="Alves-Ferreira E."/>
            <person name="Grigg M."/>
            <person name="Lorenzi H."/>
            <person name="Galac M."/>
        </authorList>
    </citation>
    <scope>NUCLEOTIDE SEQUENCE [LARGE SCALE GENOMIC DNA]</scope>
    <source>
        <strain evidence="2 3">EAF2021</strain>
    </source>
</reference>
<keyword evidence="3" id="KW-1185">Reference proteome</keyword>
<gene>
    <name evidence="2" type="ORF">M9Y10_022804</name>
</gene>
<organism evidence="2 3">
    <name type="scientific">Tritrichomonas musculus</name>
    <dbReference type="NCBI Taxonomy" id="1915356"/>
    <lineage>
        <taxon>Eukaryota</taxon>
        <taxon>Metamonada</taxon>
        <taxon>Parabasalia</taxon>
        <taxon>Tritrichomonadida</taxon>
        <taxon>Tritrichomonadidae</taxon>
        <taxon>Tritrichomonas</taxon>
    </lineage>
</organism>
<feature type="coiled-coil region" evidence="1">
    <location>
        <begin position="6"/>
        <end position="33"/>
    </location>
</feature>
<accession>A0ABR2KTB7</accession>